<feature type="region of interest" description="Disordered" evidence="1">
    <location>
        <begin position="1399"/>
        <end position="1423"/>
    </location>
</feature>
<feature type="region of interest" description="Disordered" evidence="1">
    <location>
        <begin position="936"/>
        <end position="1048"/>
    </location>
</feature>
<feature type="compositionally biased region" description="Basic and acidic residues" evidence="1">
    <location>
        <begin position="581"/>
        <end position="591"/>
    </location>
</feature>
<name>A0A067QWS6_ZOONE</name>
<feature type="compositionally biased region" description="Polar residues" evidence="1">
    <location>
        <begin position="635"/>
        <end position="649"/>
    </location>
</feature>
<dbReference type="OrthoDB" id="6382824at2759"/>
<feature type="region of interest" description="Disordered" evidence="1">
    <location>
        <begin position="1962"/>
        <end position="2018"/>
    </location>
</feature>
<organism evidence="3 4">
    <name type="scientific">Zootermopsis nevadensis</name>
    <name type="common">Dampwood termite</name>
    <dbReference type="NCBI Taxonomy" id="136037"/>
    <lineage>
        <taxon>Eukaryota</taxon>
        <taxon>Metazoa</taxon>
        <taxon>Ecdysozoa</taxon>
        <taxon>Arthropoda</taxon>
        <taxon>Hexapoda</taxon>
        <taxon>Insecta</taxon>
        <taxon>Pterygota</taxon>
        <taxon>Neoptera</taxon>
        <taxon>Polyneoptera</taxon>
        <taxon>Dictyoptera</taxon>
        <taxon>Blattodea</taxon>
        <taxon>Blattoidea</taxon>
        <taxon>Termitoidae</taxon>
        <taxon>Termopsidae</taxon>
        <taxon>Zootermopsis</taxon>
    </lineage>
</organism>
<feature type="chain" id="PRO_5001644497" evidence="2">
    <location>
        <begin position="18"/>
        <end position="2197"/>
    </location>
</feature>
<feature type="compositionally biased region" description="Basic and acidic residues" evidence="1">
    <location>
        <begin position="2135"/>
        <end position="2152"/>
    </location>
</feature>
<feature type="compositionally biased region" description="Polar residues" evidence="1">
    <location>
        <begin position="599"/>
        <end position="609"/>
    </location>
</feature>
<feature type="compositionally biased region" description="Polar residues" evidence="1">
    <location>
        <begin position="538"/>
        <end position="549"/>
    </location>
</feature>
<feature type="compositionally biased region" description="Low complexity" evidence="1">
    <location>
        <begin position="1482"/>
        <end position="1493"/>
    </location>
</feature>
<feature type="compositionally biased region" description="Polar residues" evidence="1">
    <location>
        <begin position="1699"/>
        <end position="1717"/>
    </location>
</feature>
<feature type="compositionally biased region" description="Polar residues" evidence="1">
    <location>
        <begin position="1005"/>
        <end position="1016"/>
    </location>
</feature>
<feature type="region of interest" description="Disordered" evidence="1">
    <location>
        <begin position="499"/>
        <end position="737"/>
    </location>
</feature>
<feature type="region of interest" description="Disordered" evidence="1">
    <location>
        <begin position="1567"/>
        <end position="1591"/>
    </location>
</feature>
<feature type="region of interest" description="Disordered" evidence="1">
    <location>
        <begin position="772"/>
        <end position="795"/>
    </location>
</feature>
<feature type="compositionally biased region" description="Low complexity" evidence="1">
    <location>
        <begin position="936"/>
        <end position="951"/>
    </location>
</feature>
<feature type="compositionally biased region" description="Polar residues" evidence="1">
    <location>
        <begin position="1569"/>
        <end position="1578"/>
    </location>
</feature>
<dbReference type="eggNOG" id="ENOG502S3IM">
    <property type="taxonomic scope" value="Eukaryota"/>
</dbReference>
<feature type="compositionally biased region" description="Basic and acidic residues" evidence="1">
    <location>
        <begin position="506"/>
        <end position="525"/>
    </location>
</feature>
<feature type="compositionally biased region" description="Polar residues" evidence="1">
    <location>
        <begin position="1400"/>
        <end position="1423"/>
    </location>
</feature>
<feature type="compositionally biased region" description="Basic residues" evidence="1">
    <location>
        <begin position="1469"/>
        <end position="1479"/>
    </location>
</feature>
<feature type="compositionally biased region" description="Polar residues" evidence="1">
    <location>
        <begin position="2056"/>
        <end position="2080"/>
    </location>
</feature>
<keyword evidence="2" id="KW-0732">Signal</keyword>
<evidence type="ECO:0000256" key="2">
    <source>
        <dbReference type="SAM" id="SignalP"/>
    </source>
</evidence>
<feature type="region of interest" description="Disordered" evidence="1">
    <location>
        <begin position="1813"/>
        <end position="1909"/>
    </location>
</feature>
<feature type="compositionally biased region" description="Polar residues" evidence="1">
    <location>
        <begin position="1734"/>
        <end position="1747"/>
    </location>
</feature>
<sequence length="2197" mass="241899">MAAPATCFALILMAVSCATIQWSKPITAADKRLSTESEDWVPVSSACPTCPKETQSKVVARQAASLFQPPPAYQPSAQSAYIEQTLSAQQREIHGHFNTQGLLPPLIQKPQQFYTQQSVPHQQYLPETGTLNQQLMPPQLSHQLPSGAQQSVPQLSHQLPSAAQQSVPQLSHQLPSGAQQSVPQLSHQLPSAAQQSVPQLSHQLPSGAQQSVPQLSHQLPSGAQQSVPQLSHQLPSAAQQSVPQLSHQLPSADQQLASPKFSHDRHHTRKPTPSATSLPAPQEEVQLLYVPLETLRQQHQAALLRQQQRLTQEPKPTTEHPSTTLEPYQPPLSVYMGPKEGHDVKISDVVKVLKEASTISVLEAVGPDSPSVFVGPSDLQTPTGYAKFELPYLSALGSNRIERKVGKPPFFVAPLSFKPPPGYSKIPFPAPHVGSVVIANVTENYLHEKDDARKAYSLPAELPPITPELPSLVNSLQDQRNVLLTPQRQGATNILQAVQQVGPDTSTERYTREKQPRRPHQDAEVTNKPARHRFQHPPAQNQETAVTTLESHDLDTVQRNPVTPTHAAQRAEISTYQPPYPRHEDRPEQSHYDIAPEDTPTSRPQTLVRNPTRYPQYHQAATQGKDADSHEHTRTTQTKPPSHQESSELTPKYLNSEEGSTKPRLHQNVVPVQQAAYNVPPGEDQYPRLEPTEPPKSIRPHENIPISQTQYPVPQADDQPKYTTALEGTRSRQPQFSDTYSVAPEYISEPQGQFPALEYDTSGDDALRQSKYAEPERIAPGNRSRLTSQEDIPHRQRQYPEYTILQEDIPQLEPQYPVSGDETAELLSKHQRPHKGILLRPEGENEQIYTTSRDEIPQHPVSATQSPQKQSKDKNLHEFPVLQPQHQNTRTPFVTTQPNLADEQEEISSGVTRYTVPSDRFQSRYPFPDSQVLTQPLLTTTAAPESTTLSRGRTRGRYRPSTFSTTTQAPRTRTSHARGRRPAARTSPEPVQAPPTAAAADKLSSFESSRQPSAKTQSHRFETQHKDRARTRSRGRSTTTTTTTASPEYSSDFYEEEQFALATSTQRSRTDTATENIFQFAPPHQQLTSSGQTDFTRRPSIEPLQGHSVQVTLDQFSAGQTPRSQTPGGSNSGTPLIYAHNTNRQVSLNQIPSGQDALGQFPDRNEAQAYVPAGQAAIVQTGNDELGQSQITIGQRSHSQIRSGTLDGASGHSQHYISSGHVDHGRIPTTPGVSSNQLPTGEARSNHFVGGHVTNGQTHGEGQVALPQTPGDYYVGQSVPSKDNEPFFPTSELSSTEATSQEQDGFLLHELPEPTEETTQRQYYAPGESKHRAPDVGPAHQTTIPPPTPDGKFRGRGDSEIVTSDRSVQQFDGEATQRPPLVRIRGRIRGRPRVIPQPVEQSATTATPELQPTTNAGRKNTNFLNRGSARKTLAPATTPTAETTTTTTLNDKVYTVRPSRRPQQAQTKLTKRGRIRRPTRPPTTTDVSTLTVTSGYGQNEVPDVFTTESIPGAGQFHAVLQPEYDLPQQYQYQSIQRHRQSEDQYLPDIRQPTPPQTEALGHLRVPDQMSLSSDNQPQYEADDLERGEESQWSTRTAALKAANAIQNAEKSSTTQIEAVTADTPVTTTDDAEAALLMLTASPDVRTSADPSTPGHSRRRGNWVRVRVTPQQQQDIFETAESQNLATVSAVNLIPGETVKQMTNSPGKQDVLQNNSLTFHGDSKDHASSKEKTEPSSTQDEFSFNSHSVPDGFSDDNATADGESTSHNDQNDSSKQGHPSSSTAINGHYKDSDSIRKHVAAHSSVEDETVKILQNDASGVTRPSADGYFSGENINSSDRTRNDNPSNEVISSGLLPPSGLRDTWNHEDPSEVVTTPVSVESDDATRNETTTTQQDSYTEPPLSSPEEDPARLNWGGYEDWWAKTYANHRPHYSDEHLKVPEETENLPDSISIWNMDSFREYDDGSKDTDDIATATNTSTSNDATVSPSEGLTSNHGKEDLSERHHSSKHSVKKANPLNLYNDKEVEIEDGKNEPAWDSIQVLTTTSPGTVTPITDSPVESNQFSGPSTEESNQSLNEPTSAHSDEEQTPPGNATELRVLPASDEFAGAPSSTESSLSSEDETDNPSHSETNQTLSRAEHNADTASEPDIKRTDTQALMTRILGTRTSTKISHETEICFRGRCIKTKTKDSDIDQFPTD</sequence>
<feature type="compositionally biased region" description="Low complexity" evidence="1">
    <location>
        <begin position="1970"/>
        <end position="1983"/>
    </location>
</feature>
<feature type="region of interest" description="Disordered" evidence="1">
    <location>
        <begin position="309"/>
        <end position="330"/>
    </location>
</feature>
<accession>A0A067QWS6</accession>
<evidence type="ECO:0000313" key="4">
    <source>
        <dbReference type="Proteomes" id="UP000027135"/>
    </source>
</evidence>
<keyword evidence="4" id="KW-1185">Reference proteome</keyword>
<feature type="region of interest" description="Disordered" evidence="1">
    <location>
        <begin position="137"/>
        <end position="281"/>
    </location>
</feature>
<feature type="region of interest" description="Disordered" evidence="1">
    <location>
        <begin position="1327"/>
        <end position="1355"/>
    </location>
</feature>
<feature type="compositionally biased region" description="Polar residues" evidence="1">
    <location>
        <begin position="1984"/>
        <end position="1993"/>
    </location>
</feature>
<feature type="compositionally biased region" description="Basic and acidic residues" evidence="1">
    <location>
        <begin position="1720"/>
        <end position="1733"/>
    </location>
</feature>
<gene>
    <name evidence="3" type="ORF">L798_12060</name>
</gene>
<dbReference type="Proteomes" id="UP000027135">
    <property type="component" value="Unassembled WGS sequence"/>
</dbReference>
<proteinExistence type="predicted"/>
<dbReference type="InParanoid" id="A0A067QWS6"/>
<feature type="compositionally biased region" description="Polar residues" evidence="1">
    <location>
        <begin position="2124"/>
        <end position="2134"/>
    </location>
</feature>
<feature type="compositionally biased region" description="Polar residues" evidence="1">
    <location>
        <begin position="137"/>
        <end position="257"/>
    </location>
</feature>
<feature type="compositionally biased region" description="Polar residues" evidence="1">
    <location>
        <begin position="1291"/>
        <end position="1302"/>
    </location>
</feature>
<reference evidence="3 4" key="1">
    <citation type="journal article" date="2014" name="Nat. Commun.">
        <title>Molecular traces of alternative social organization in a termite genome.</title>
        <authorList>
            <person name="Terrapon N."/>
            <person name="Li C."/>
            <person name="Robertson H.M."/>
            <person name="Ji L."/>
            <person name="Meng X."/>
            <person name="Booth W."/>
            <person name="Chen Z."/>
            <person name="Childers C.P."/>
            <person name="Glastad K.M."/>
            <person name="Gokhale K."/>
            <person name="Gowin J."/>
            <person name="Gronenberg W."/>
            <person name="Hermansen R.A."/>
            <person name="Hu H."/>
            <person name="Hunt B.G."/>
            <person name="Huylmans A.K."/>
            <person name="Khalil S.M."/>
            <person name="Mitchell R.D."/>
            <person name="Munoz-Torres M.C."/>
            <person name="Mustard J.A."/>
            <person name="Pan H."/>
            <person name="Reese J.T."/>
            <person name="Scharf M.E."/>
            <person name="Sun F."/>
            <person name="Vogel H."/>
            <person name="Xiao J."/>
            <person name="Yang W."/>
            <person name="Yang Z."/>
            <person name="Yang Z."/>
            <person name="Zhou J."/>
            <person name="Zhu J."/>
            <person name="Brent C.S."/>
            <person name="Elsik C.G."/>
            <person name="Goodisman M.A."/>
            <person name="Liberles D.A."/>
            <person name="Roe R.M."/>
            <person name="Vargo E.L."/>
            <person name="Vilcinskas A."/>
            <person name="Wang J."/>
            <person name="Bornberg-Bauer E."/>
            <person name="Korb J."/>
            <person name="Zhang G."/>
            <person name="Liebig J."/>
        </authorList>
    </citation>
    <scope>NUCLEOTIDE SEQUENCE [LARGE SCALE GENOMIC DNA]</scope>
    <source>
        <tissue evidence="3">Whole organism</tissue>
    </source>
</reference>
<feature type="region of interest" description="Disordered" evidence="1">
    <location>
        <begin position="852"/>
        <end position="873"/>
    </location>
</feature>
<feature type="region of interest" description="Disordered" evidence="1">
    <location>
        <begin position="1458"/>
        <end position="1495"/>
    </location>
</feature>
<feature type="signal peptide" evidence="2">
    <location>
        <begin position="1"/>
        <end position="17"/>
    </location>
</feature>
<feature type="compositionally biased region" description="Polar residues" evidence="1">
    <location>
        <begin position="963"/>
        <end position="972"/>
    </location>
</feature>
<evidence type="ECO:0000256" key="1">
    <source>
        <dbReference type="SAM" id="MobiDB-lite"/>
    </source>
</evidence>
<dbReference type="STRING" id="136037.A0A067QWS6"/>
<feature type="region of interest" description="Disordered" evidence="1">
    <location>
        <begin position="1248"/>
        <end position="1302"/>
    </location>
</feature>
<protein>
    <submittedName>
        <fullName evidence="3">Uncharacterized protein</fullName>
    </submittedName>
</protein>
<feature type="compositionally biased region" description="Low complexity" evidence="1">
    <location>
        <begin position="1036"/>
        <end position="1046"/>
    </location>
</feature>
<feature type="compositionally biased region" description="Polar residues" evidence="1">
    <location>
        <begin position="1886"/>
        <end position="1896"/>
    </location>
</feature>
<evidence type="ECO:0000313" key="3">
    <source>
        <dbReference type="EMBL" id="KDR13767.1"/>
    </source>
</evidence>
<feature type="compositionally biased region" description="Polar residues" evidence="1">
    <location>
        <begin position="1831"/>
        <end position="1849"/>
    </location>
</feature>
<feature type="compositionally biased region" description="Basic and acidic residues" evidence="1">
    <location>
        <begin position="625"/>
        <end position="634"/>
    </location>
</feature>
<dbReference type="EMBL" id="KK852921">
    <property type="protein sequence ID" value="KDR13767.1"/>
    <property type="molecule type" value="Genomic_DNA"/>
</dbReference>
<dbReference type="OMA" id="INEMAEM"/>
<feature type="compositionally biased region" description="Polar residues" evidence="1">
    <location>
        <begin position="1772"/>
        <end position="1784"/>
    </location>
</feature>
<feature type="compositionally biased region" description="Basic residues" evidence="1">
    <location>
        <begin position="973"/>
        <end position="983"/>
    </location>
</feature>
<feature type="region of interest" description="Disordered" evidence="1">
    <location>
        <begin position="1699"/>
        <end position="1788"/>
    </location>
</feature>
<feature type="region of interest" description="Disordered" evidence="1">
    <location>
        <begin position="2045"/>
        <end position="2153"/>
    </location>
</feature>
<feature type="compositionally biased region" description="Basic and acidic residues" evidence="1">
    <location>
        <begin position="1994"/>
        <end position="2003"/>
    </location>
</feature>